<dbReference type="Proteomes" id="UP000001360">
    <property type="component" value="Chromosome"/>
</dbReference>
<accession>B7GRJ7</accession>
<evidence type="ECO:0008006" key="3">
    <source>
        <dbReference type="Google" id="ProtNLM"/>
    </source>
</evidence>
<name>B7GRJ7_BIFLS</name>
<organism evidence="1 2">
    <name type="scientific">Bifidobacterium longum subsp. infantis (strain ATCC 15697 / DSM 20088 / JCM 1222 / NCTC 11817 / S12)</name>
    <dbReference type="NCBI Taxonomy" id="391904"/>
    <lineage>
        <taxon>Bacteria</taxon>
        <taxon>Bacillati</taxon>
        <taxon>Actinomycetota</taxon>
        <taxon>Actinomycetes</taxon>
        <taxon>Bifidobacteriales</taxon>
        <taxon>Bifidobacteriaceae</taxon>
        <taxon>Bifidobacterium</taxon>
    </lineage>
</organism>
<sequence>MWKIEMEPIKDWLTGLDRESKLQILAAVEVLKEQGPNLRRPLVGKIEGSKIKSMKELRPGSAGKSEIRILFVFDPNRQAIMLVGGDKQNKWSKWYKTAIPEAEDRYEAWLKQNNK</sequence>
<dbReference type="EMBL" id="CP001095">
    <property type="protein sequence ID" value="ACJ52427.1"/>
    <property type="molecule type" value="Genomic_DNA"/>
</dbReference>
<dbReference type="InterPro" id="IPR009241">
    <property type="entry name" value="HigB-like"/>
</dbReference>
<dbReference type="AlphaFoldDB" id="B7GRJ7"/>
<dbReference type="Pfam" id="PF05973">
    <property type="entry name" value="Gp49"/>
    <property type="match status" value="1"/>
</dbReference>
<protein>
    <recommendedName>
        <fullName evidence="3">Toxin RelE</fullName>
    </recommendedName>
</protein>
<evidence type="ECO:0000313" key="2">
    <source>
        <dbReference type="Proteomes" id="UP000001360"/>
    </source>
</evidence>
<proteinExistence type="predicted"/>
<gene>
    <name evidence="1" type="ordered locus">Blon_1339</name>
</gene>
<reference evidence="1 2" key="1">
    <citation type="journal article" date="2008" name="Proc. Natl. Acad. Sci. U.S.A.">
        <title>The genome sequence of Bifidobacterium longum subsp. infantis reveals adaptations for milk utilization within the infant microbiome.</title>
        <authorList>
            <person name="Sela D.A."/>
            <person name="Chapman J."/>
            <person name="Adeuya A."/>
            <person name="Kim J.H."/>
            <person name="Chen F."/>
            <person name="Whitehead T.R."/>
            <person name="Lapidus A."/>
            <person name="Rokhsar D.S."/>
            <person name="Lebrilla C.B."/>
            <person name="German J.B."/>
            <person name="Price N.P."/>
            <person name="Richardson P.M."/>
            <person name="Mills D.A."/>
        </authorList>
    </citation>
    <scope>NUCLEOTIDE SEQUENCE [LARGE SCALE GENOMIC DNA]</scope>
    <source>
        <strain evidence="2">ATCC 15697 / DSM 20088 / JCM 1222 / NCTC 11817 / S12 [JGI]</strain>
    </source>
</reference>
<evidence type="ECO:0000313" key="1">
    <source>
        <dbReference type="EMBL" id="ACJ52427.1"/>
    </source>
</evidence>
<dbReference type="KEGG" id="bln:Blon_1339"/>